<proteinExistence type="inferred from homology"/>
<feature type="transmembrane region" description="Helical" evidence="11">
    <location>
        <begin position="171"/>
        <end position="195"/>
    </location>
</feature>
<dbReference type="GO" id="GO:0045259">
    <property type="term" value="C:proton-transporting ATP synthase complex"/>
    <property type="evidence" value="ECO:0007669"/>
    <property type="project" value="UniProtKB-KW"/>
</dbReference>
<dbReference type="RefSeq" id="WP_004259176.1">
    <property type="nucleotide sequence ID" value="NZ_AP026069.1"/>
</dbReference>
<dbReference type="EMBL" id="JARYTV010000004">
    <property type="protein sequence ID" value="MDH7959989.1"/>
    <property type="molecule type" value="Genomic_DNA"/>
</dbReference>
<dbReference type="GO" id="GO:0046933">
    <property type="term" value="F:proton-transporting ATP synthase activity, rotational mechanism"/>
    <property type="evidence" value="ECO:0007669"/>
    <property type="project" value="UniProtKB-UniRule"/>
</dbReference>
<keyword evidence="6 11" id="KW-0375">Hydrogen ion transport</keyword>
<dbReference type="HAMAP" id="MF_01393">
    <property type="entry name" value="ATP_synth_a_bact"/>
    <property type="match status" value="1"/>
</dbReference>
<dbReference type="EMBL" id="CP118627">
    <property type="protein sequence ID" value="WEA14155.1"/>
    <property type="molecule type" value="Genomic_DNA"/>
</dbReference>
<evidence type="ECO:0000256" key="10">
    <source>
        <dbReference type="ARBA" id="ARBA00023310"/>
    </source>
</evidence>
<keyword evidence="3 11" id="KW-0813">Transport</keyword>
<evidence type="ECO:0000313" key="15">
    <source>
        <dbReference type="EMBL" id="UYT10899.1"/>
    </source>
</evidence>
<dbReference type="OMA" id="GFFWAAF"/>
<evidence type="ECO:0000256" key="8">
    <source>
        <dbReference type="ARBA" id="ARBA00023065"/>
    </source>
</evidence>
<keyword evidence="5 11" id="KW-0812">Transmembrane</keyword>
<dbReference type="NCBIfam" id="NF004479">
    <property type="entry name" value="PRK05815.1-4"/>
    <property type="match status" value="1"/>
</dbReference>
<dbReference type="PANTHER" id="PTHR42823">
    <property type="entry name" value="ATP SYNTHASE SUBUNIT A, CHLOROPLASTIC"/>
    <property type="match status" value="1"/>
</dbReference>
<keyword evidence="10 11" id="KW-0066">ATP synthesis</keyword>
<feature type="transmembrane region" description="Helical" evidence="11">
    <location>
        <begin position="74"/>
        <end position="94"/>
    </location>
</feature>
<dbReference type="Gene3D" id="1.20.120.220">
    <property type="entry name" value="ATP synthase, F0 complex, subunit A"/>
    <property type="match status" value="1"/>
</dbReference>
<comment type="subcellular location">
    <subcellularLocation>
        <location evidence="11 12">Cell membrane</location>
        <topology evidence="11 12">Multi-pass membrane protein</topology>
    </subcellularLocation>
    <subcellularLocation>
        <location evidence="1">Membrane</location>
        <topology evidence="1">Multi-pass membrane protein</topology>
    </subcellularLocation>
</comment>
<reference evidence="14 17" key="1">
    <citation type="submission" date="2016-10" db="EMBL/GenBank/DDBJ databases">
        <authorList>
            <person name="de Groot N.N."/>
        </authorList>
    </citation>
    <scope>NUCLEOTIDE SEQUENCE [LARGE SCALE GENOMIC DNA]</scope>
    <source>
        <strain evidence="14 17">M79</strain>
    </source>
</reference>
<dbReference type="OrthoDB" id="9789241at2"/>
<dbReference type="GeneID" id="61074822"/>
<dbReference type="InterPro" id="IPR000568">
    <property type="entry name" value="ATP_synth_F0_asu"/>
</dbReference>
<dbReference type="SUPFAM" id="SSF81336">
    <property type="entry name" value="F1F0 ATP synthase subunit A"/>
    <property type="match status" value="1"/>
</dbReference>
<keyword evidence="4 11" id="KW-0138">CF(0)</keyword>
<dbReference type="PANTHER" id="PTHR42823:SF3">
    <property type="entry name" value="ATP SYNTHASE SUBUNIT A, CHLOROPLASTIC"/>
    <property type="match status" value="1"/>
</dbReference>
<dbReference type="PATRIC" id="fig|1363.32.peg.200"/>
<dbReference type="AlphaFoldDB" id="A0A098CMN1"/>
<dbReference type="CDD" id="cd00310">
    <property type="entry name" value="ATP-synt_Fo_a_6"/>
    <property type="match status" value="1"/>
</dbReference>
<reference evidence="15" key="2">
    <citation type="submission" date="2022-10" db="EMBL/GenBank/DDBJ databases">
        <title>Genome assembly of Lactococcus garvieae isolates from cricket gut.</title>
        <authorList>
            <person name="Luecke A.R."/>
            <person name="Brown A.M.V."/>
            <person name="Wakeman C.A."/>
        </authorList>
    </citation>
    <scope>NUCLEOTIDE SEQUENCE</scope>
    <source>
        <strain evidence="15">Alexii-11_2</strain>
    </source>
</reference>
<dbReference type="PRINTS" id="PR00123">
    <property type="entry name" value="ATPASEA"/>
</dbReference>
<accession>A0A098CMN1</accession>
<evidence type="ECO:0000256" key="5">
    <source>
        <dbReference type="ARBA" id="ARBA00022692"/>
    </source>
</evidence>
<dbReference type="Proteomes" id="UP001157396">
    <property type="component" value="Unassembled WGS sequence"/>
</dbReference>
<dbReference type="InterPro" id="IPR023011">
    <property type="entry name" value="ATP_synth_F0_asu_AS"/>
</dbReference>
<comment type="function">
    <text evidence="11 12">Key component of the proton channel; it plays a direct role in the translocation of protons across the membrane.</text>
</comment>
<evidence type="ECO:0000256" key="4">
    <source>
        <dbReference type="ARBA" id="ARBA00022547"/>
    </source>
</evidence>
<dbReference type="GO" id="GO:0005886">
    <property type="term" value="C:plasma membrane"/>
    <property type="evidence" value="ECO:0007669"/>
    <property type="project" value="UniProtKB-SubCell"/>
</dbReference>
<dbReference type="GO" id="GO:0042777">
    <property type="term" value="P:proton motive force-driven plasma membrane ATP synthesis"/>
    <property type="evidence" value="ECO:0007669"/>
    <property type="project" value="TreeGrafter"/>
</dbReference>
<dbReference type="Proteomes" id="UP001164042">
    <property type="component" value="Chromosome"/>
</dbReference>
<feature type="transmembrane region" description="Helical" evidence="11">
    <location>
        <begin position="17"/>
        <end position="37"/>
    </location>
</feature>
<keyword evidence="7 11" id="KW-1133">Transmembrane helix</keyword>
<keyword evidence="8 11" id="KW-0406">Ion transport</keyword>
<dbReference type="InterPro" id="IPR035908">
    <property type="entry name" value="F0_ATP_A_sf"/>
</dbReference>
<organism evidence="14 17">
    <name type="scientific">Lactococcus garvieae</name>
    <dbReference type="NCBI Taxonomy" id="1363"/>
    <lineage>
        <taxon>Bacteria</taxon>
        <taxon>Bacillati</taxon>
        <taxon>Bacillota</taxon>
        <taxon>Bacilli</taxon>
        <taxon>Lactobacillales</taxon>
        <taxon>Streptococcaceae</taxon>
        <taxon>Lactococcus</taxon>
    </lineage>
</organism>
<evidence type="ECO:0000256" key="3">
    <source>
        <dbReference type="ARBA" id="ARBA00022448"/>
    </source>
</evidence>
<comment type="similarity">
    <text evidence="2 11 12">Belongs to the ATPase A chain family.</text>
</comment>
<reference evidence="16" key="3">
    <citation type="submission" date="2023-02" db="EMBL/GenBank/DDBJ databases">
        <title>Comparative genomics and fermentation flavor characterization of five lactic acid bacteria reveal flavor biosynthesis metabolic pathways in fermented muskmelon puree.</title>
        <authorList>
            <person name="Yuan L."/>
            <person name="Li M."/>
            <person name="Xu X."/>
            <person name="Lao F."/>
            <person name="Wu J."/>
        </authorList>
    </citation>
    <scope>NUCLEOTIDE SEQUENCE</scope>
    <source>
        <strain evidence="16">Pa-2</strain>
    </source>
</reference>
<evidence type="ECO:0000313" key="14">
    <source>
        <dbReference type="EMBL" id="SFL19723.1"/>
    </source>
</evidence>
<feature type="transmembrane region" description="Helical" evidence="11">
    <location>
        <begin position="201"/>
        <end position="229"/>
    </location>
</feature>
<feature type="transmembrane region" description="Helical" evidence="11">
    <location>
        <begin position="114"/>
        <end position="132"/>
    </location>
</feature>
<sequence>MESTWTFNVGPVTFDGVILYMTALTVLIVFGLIYWASRNMQLKPTGKQNVLEWVVDFINGIGRENLGAKESPKYALMSFTLFSFLLISNIIGLVTKITAPGDISLWRSPTANSTVDLTLAVLVIVLANTLGVKQFGFKGYIKNAFWKEPKAMLPMTIMEEFTNALSMGLRLYGNIFAGEVLLGIIAGMIDSGWFILPVTWILAMAWIAFSIFISSLQAYVFVLLTNLYISHKILAEH</sequence>
<name>A0A098CMN1_9LACT</name>
<dbReference type="InterPro" id="IPR045082">
    <property type="entry name" value="ATP_syn_F0_a_bact/chloroplast"/>
</dbReference>
<dbReference type="PROSITE" id="PS00449">
    <property type="entry name" value="ATPASE_A"/>
    <property type="match status" value="1"/>
</dbReference>
<dbReference type="Proteomes" id="UP000181969">
    <property type="component" value="Unassembled WGS sequence"/>
</dbReference>
<evidence type="ECO:0000256" key="11">
    <source>
        <dbReference type="HAMAP-Rule" id="MF_01393"/>
    </source>
</evidence>
<gene>
    <name evidence="11 13" type="primary">atpB</name>
    <name evidence="15" type="ORF">OF801_02870</name>
    <name evidence="16" type="ORF">PWF74_01320</name>
    <name evidence="13" type="ORF">QHR29_05850</name>
    <name evidence="14" type="ORF">SAMN05216438_102122</name>
</gene>
<evidence type="ECO:0000256" key="1">
    <source>
        <dbReference type="ARBA" id="ARBA00004141"/>
    </source>
</evidence>
<evidence type="ECO:0000256" key="9">
    <source>
        <dbReference type="ARBA" id="ARBA00023136"/>
    </source>
</evidence>
<dbReference type="EMBL" id="FOTJ01000002">
    <property type="protein sequence ID" value="SFL19723.1"/>
    <property type="molecule type" value="Genomic_DNA"/>
</dbReference>
<keyword evidence="9 11" id="KW-0472">Membrane</keyword>
<evidence type="ECO:0000313" key="13">
    <source>
        <dbReference type="EMBL" id="MDH7959989.1"/>
    </source>
</evidence>
<dbReference type="eggNOG" id="COG0356">
    <property type="taxonomic scope" value="Bacteria"/>
</dbReference>
<evidence type="ECO:0000313" key="16">
    <source>
        <dbReference type="EMBL" id="WEA14155.1"/>
    </source>
</evidence>
<reference evidence="13" key="4">
    <citation type="submission" date="2023-04" db="EMBL/GenBank/DDBJ databases">
        <title>Genomic analysis of Lactococcus garvieae isolates.</title>
        <authorList>
            <person name="Zhanghang C."/>
        </authorList>
    </citation>
    <scope>NUCLEOTIDE SEQUENCE</scope>
    <source>
        <strain evidence="13">ZB-1</strain>
    </source>
</reference>
<dbReference type="EMBL" id="CP109635">
    <property type="protein sequence ID" value="UYT10899.1"/>
    <property type="molecule type" value="Genomic_DNA"/>
</dbReference>
<dbReference type="Proteomes" id="UP001217324">
    <property type="component" value="Chromosome"/>
</dbReference>
<evidence type="ECO:0000256" key="6">
    <source>
        <dbReference type="ARBA" id="ARBA00022781"/>
    </source>
</evidence>
<dbReference type="NCBIfam" id="TIGR01131">
    <property type="entry name" value="ATP_synt_6_or_A"/>
    <property type="match status" value="1"/>
</dbReference>
<keyword evidence="11" id="KW-1003">Cell membrane</keyword>
<evidence type="ECO:0000256" key="7">
    <source>
        <dbReference type="ARBA" id="ARBA00022989"/>
    </source>
</evidence>
<evidence type="ECO:0000256" key="12">
    <source>
        <dbReference type="RuleBase" id="RU000483"/>
    </source>
</evidence>
<evidence type="ECO:0000313" key="17">
    <source>
        <dbReference type="Proteomes" id="UP000181969"/>
    </source>
</evidence>
<protein>
    <recommendedName>
        <fullName evidence="11 12">ATP synthase subunit a</fullName>
    </recommendedName>
    <alternativeName>
        <fullName evidence="11">ATP synthase F0 sector subunit a</fullName>
    </alternativeName>
    <alternativeName>
        <fullName evidence="11">F-ATPase subunit 6</fullName>
    </alternativeName>
</protein>
<evidence type="ECO:0000256" key="2">
    <source>
        <dbReference type="ARBA" id="ARBA00006810"/>
    </source>
</evidence>
<dbReference type="Pfam" id="PF00119">
    <property type="entry name" value="ATP-synt_A"/>
    <property type="match status" value="1"/>
</dbReference>